<comment type="caution">
    <text evidence="9">The sequence shown here is derived from an EMBL/GenBank/DDBJ whole genome shotgun (WGS) entry which is preliminary data.</text>
</comment>
<dbReference type="PANTHER" id="PTHR48078">
    <property type="entry name" value="THREONINE DEHYDRATASE, MITOCHONDRIAL-RELATED"/>
    <property type="match status" value="1"/>
</dbReference>
<gene>
    <name evidence="9" type="primary">ilvA</name>
    <name evidence="9" type="ORF">ACFFHF_04455</name>
</gene>
<dbReference type="Pfam" id="PF00291">
    <property type="entry name" value="PALP"/>
    <property type="match status" value="1"/>
</dbReference>
<dbReference type="GO" id="GO:0004794">
    <property type="term" value="F:threonine deaminase activity"/>
    <property type="evidence" value="ECO:0007669"/>
    <property type="project" value="UniProtKB-EC"/>
</dbReference>
<comment type="function">
    <text evidence="6 7">Catalyzes the anaerobic formation of alpha-ketobutyrate and ammonia from threonine in a two-step reaction. The first step involved a dehydration of threonine and a production of enamine intermediates (aminocrotonate), which tautomerizes to its imine form (iminobutyrate). Both intermediates are unstable and short-lived. The second step is the nonenzymatic hydrolysis of the enamine/imine intermediates to form 2-ketobutyrate and free ammonia. In the low water environment of the cell, the second step is accelerated by RidA.</text>
</comment>
<dbReference type="InterPro" id="IPR005789">
    <property type="entry name" value="Thr_deHydtase_catblc"/>
</dbReference>
<evidence type="ECO:0000256" key="4">
    <source>
        <dbReference type="ARBA" id="ARBA00022898"/>
    </source>
</evidence>
<sequence>MKGIVHETPLDYSKTFSELAQNEVYLKLENLQKTGSFKVRGSYNKLISLSEEELKKGVVAASAGNHAQGVAYSSQMLGIPCTIVMPKGAPLSKVLATRQYGAEVILEGNVFDEALAYALELNEKRGATFIHAFDDESVITGQGTVGLEILDQLSEVEAVICPVGGGGLIAGVAMAVKEKNPNIAVYGVQTIACPSMKQSLLEQKPVAIKSAPTMADGIAVQKPGAKNFEIVKKYVDDIVCVDEMEIARTMLLLLERNKLLVEGSGASSLAALIYKKISITNKKVAAVLSGGNVNVHFISRIIERGLVESGRFANFSIILKDKPGELQRVVSSITELDANIQDVHLHHMGKNIYPGYAQLDLSVETKNNEHIAELFGVLKEKEIQVTMES</sequence>
<dbReference type="EMBL" id="JBHLUU010000016">
    <property type="protein sequence ID" value="MFC0474549.1"/>
    <property type="molecule type" value="Genomic_DNA"/>
</dbReference>
<comment type="subunit">
    <text evidence="7">In the native structure, TdcB is in a dimeric form, whereas in the TdcB-AMP complex, it exists in a tetrameric form (dimer of dimers).</text>
</comment>
<dbReference type="InterPro" id="IPR045865">
    <property type="entry name" value="ACT-like_dom_sf"/>
</dbReference>
<evidence type="ECO:0000259" key="8">
    <source>
        <dbReference type="PROSITE" id="PS51671"/>
    </source>
</evidence>
<comment type="similarity">
    <text evidence="3 7">Belongs to the serine/threonine dehydratase family.</text>
</comment>
<dbReference type="RefSeq" id="WP_160545709.1">
    <property type="nucleotide sequence ID" value="NZ_JBHLUU010000016.1"/>
</dbReference>
<feature type="domain" description="ACT" evidence="8">
    <location>
        <begin position="314"/>
        <end position="389"/>
    </location>
</feature>
<dbReference type="InterPro" id="IPR002912">
    <property type="entry name" value="ACT_dom"/>
</dbReference>
<dbReference type="Pfam" id="PF13291">
    <property type="entry name" value="ACT_4"/>
    <property type="match status" value="1"/>
</dbReference>
<evidence type="ECO:0000313" key="9">
    <source>
        <dbReference type="EMBL" id="MFC0474549.1"/>
    </source>
</evidence>
<keyword evidence="4 7" id="KW-0663">Pyridoxal phosphate</keyword>
<proteinExistence type="inferred from homology"/>
<name>A0ABV6KMK4_9BACI</name>
<comment type="pathway">
    <text evidence="7">Amino-acid degradation; L-threonine degradation via propanoate pathway; propanoate from L-threonine: step 1/4.</text>
</comment>
<dbReference type="SUPFAM" id="SSF55021">
    <property type="entry name" value="ACT-like"/>
    <property type="match status" value="1"/>
</dbReference>
<dbReference type="InterPro" id="IPR044561">
    <property type="entry name" value="ACT_ThrD-II-like"/>
</dbReference>
<dbReference type="CDD" id="cd01562">
    <property type="entry name" value="Thr-dehyd"/>
    <property type="match status" value="1"/>
</dbReference>
<dbReference type="Gene3D" id="3.30.70.260">
    <property type="match status" value="1"/>
</dbReference>
<keyword evidence="5 7" id="KW-0456">Lyase</keyword>
<dbReference type="CDD" id="cd04886">
    <property type="entry name" value="ACT_ThrD-II-like"/>
    <property type="match status" value="1"/>
</dbReference>
<evidence type="ECO:0000256" key="1">
    <source>
        <dbReference type="ARBA" id="ARBA00001274"/>
    </source>
</evidence>
<keyword evidence="7" id="KW-0547">Nucleotide-binding</keyword>
<evidence type="ECO:0000256" key="3">
    <source>
        <dbReference type="ARBA" id="ARBA00010869"/>
    </source>
</evidence>
<reference evidence="9 10" key="1">
    <citation type="submission" date="2024-09" db="EMBL/GenBank/DDBJ databases">
        <authorList>
            <person name="Sun Q."/>
            <person name="Mori K."/>
        </authorList>
    </citation>
    <scope>NUCLEOTIDE SEQUENCE [LARGE SCALE GENOMIC DNA]</scope>
    <source>
        <strain evidence="9 10">CGMCC 1.9126</strain>
    </source>
</reference>
<dbReference type="SUPFAM" id="SSF53686">
    <property type="entry name" value="Tryptophan synthase beta subunit-like PLP-dependent enzymes"/>
    <property type="match status" value="1"/>
</dbReference>
<dbReference type="InterPro" id="IPR050147">
    <property type="entry name" value="Ser/Thr_Dehydratase"/>
</dbReference>
<dbReference type="Proteomes" id="UP001589738">
    <property type="component" value="Unassembled WGS sequence"/>
</dbReference>
<organism evidence="9 10">
    <name type="scientific">Robertmurraya beringensis</name>
    <dbReference type="NCBI Taxonomy" id="641660"/>
    <lineage>
        <taxon>Bacteria</taxon>
        <taxon>Bacillati</taxon>
        <taxon>Bacillota</taxon>
        <taxon>Bacilli</taxon>
        <taxon>Bacillales</taxon>
        <taxon>Bacillaceae</taxon>
        <taxon>Robertmurraya</taxon>
    </lineage>
</organism>
<protein>
    <recommendedName>
        <fullName evidence="7">L-threonine dehydratase catabolic TdcB</fullName>
        <ecNumber evidence="7">4.3.1.19</ecNumber>
    </recommendedName>
    <alternativeName>
        <fullName evidence="7">Threonine deaminase</fullName>
    </alternativeName>
</protein>
<evidence type="ECO:0000256" key="5">
    <source>
        <dbReference type="ARBA" id="ARBA00023239"/>
    </source>
</evidence>
<dbReference type="InterPro" id="IPR036052">
    <property type="entry name" value="TrpB-like_PALP_sf"/>
</dbReference>
<evidence type="ECO:0000256" key="2">
    <source>
        <dbReference type="ARBA" id="ARBA00001933"/>
    </source>
</evidence>
<keyword evidence="10" id="KW-1185">Reference proteome</keyword>
<dbReference type="Gene3D" id="3.40.50.1100">
    <property type="match status" value="2"/>
</dbReference>
<dbReference type="EC" id="4.3.1.19" evidence="7"/>
<accession>A0ABV6KMK4</accession>
<evidence type="ECO:0000256" key="7">
    <source>
        <dbReference type="RuleBase" id="RU363083"/>
    </source>
</evidence>
<evidence type="ECO:0000256" key="6">
    <source>
        <dbReference type="ARBA" id="ARBA00025527"/>
    </source>
</evidence>
<dbReference type="PROSITE" id="PS51671">
    <property type="entry name" value="ACT"/>
    <property type="match status" value="1"/>
</dbReference>
<dbReference type="InterPro" id="IPR001926">
    <property type="entry name" value="TrpB-like_PALP"/>
</dbReference>
<dbReference type="NCBIfam" id="TIGR01127">
    <property type="entry name" value="ilvA_1Cterm"/>
    <property type="match status" value="1"/>
</dbReference>
<evidence type="ECO:0000313" key="10">
    <source>
        <dbReference type="Proteomes" id="UP001589738"/>
    </source>
</evidence>
<comment type="catalytic activity">
    <reaction evidence="1 7">
        <text>L-threonine = 2-oxobutanoate + NH4(+)</text>
        <dbReference type="Rhea" id="RHEA:22108"/>
        <dbReference type="ChEBI" id="CHEBI:16763"/>
        <dbReference type="ChEBI" id="CHEBI:28938"/>
        <dbReference type="ChEBI" id="CHEBI:57926"/>
        <dbReference type="EC" id="4.3.1.19"/>
    </reaction>
</comment>
<comment type="cofactor">
    <cofactor evidence="2 7">
        <name>pyridoxal 5'-phosphate</name>
        <dbReference type="ChEBI" id="CHEBI:597326"/>
    </cofactor>
</comment>
<dbReference type="PANTHER" id="PTHR48078:SF6">
    <property type="entry name" value="L-THREONINE DEHYDRATASE CATABOLIC TDCB"/>
    <property type="match status" value="1"/>
</dbReference>